<dbReference type="InterPro" id="IPR055803">
    <property type="entry name" value="DUF7379"/>
</dbReference>
<feature type="domain" description="DUF7379" evidence="1">
    <location>
        <begin position="196"/>
        <end position="272"/>
    </location>
</feature>
<name>A0ABV7JCA0_9GAMM</name>
<dbReference type="EMBL" id="JBHRTS010000010">
    <property type="protein sequence ID" value="MFC3195750.1"/>
    <property type="molecule type" value="Genomic_DNA"/>
</dbReference>
<dbReference type="PANTHER" id="PTHR37946">
    <property type="entry name" value="SLL1969 PROTEIN"/>
    <property type="match status" value="1"/>
</dbReference>
<dbReference type="PANTHER" id="PTHR37946:SF1">
    <property type="entry name" value="SLL1969 PROTEIN"/>
    <property type="match status" value="1"/>
</dbReference>
<accession>A0ABV7JCA0</accession>
<sequence length="397" mass="43728">MMKTMVTRQQSTLSSDLQGINQLTADGITGVVDLVESMHQRITSLGGTLNTGDLNRTSGITGFVYRRIRQTTHLITGGLGLALRAVPPWQSAVDNSPTRQQWLSILNGVMGDHLQATGNPLALPMSLQYQKQTLTAQQAALASSSESGHPLLLLHGLCMNDWLWRRHGHDHGQALHQDAQLTPIYVRYNSGLAVYQNGQQLAALLKQFHADLPADKQLQVLCHSMGGLVMRSAMHVAEQAGDDWPERLGKVVFLGTPHQGAVLEKTGNLIDYLLTINPYTAPFAKLGHVRSHGIKNLRHGTITADHQTIQLPPGVDGYALAASTPVEGHQWHQKWIGDGLVSVDSALGGHRHPEREVLFRASHKYTFEQVSHMGLLSDQRVYQTLRKIFSNEPLHQC</sequence>
<dbReference type="Proteomes" id="UP001595533">
    <property type="component" value="Unassembled WGS sequence"/>
</dbReference>
<protein>
    <recommendedName>
        <fullName evidence="1">DUF7379 domain-containing protein</fullName>
    </recommendedName>
</protein>
<proteinExistence type="predicted"/>
<comment type="caution">
    <text evidence="2">The sequence shown here is derived from an EMBL/GenBank/DDBJ whole genome shotgun (WGS) entry which is preliminary data.</text>
</comment>
<dbReference type="RefSeq" id="WP_077412534.1">
    <property type="nucleotide sequence ID" value="NZ_JBHRTS010000010.1"/>
</dbReference>
<dbReference type="Pfam" id="PF24096">
    <property type="entry name" value="DUF7379"/>
    <property type="match status" value="1"/>
</dbReference>
<evidence type="ECO:0000313" key="2">
    <source>
        <dbReference type="EMBL" id="MFC3195750.1"/>
    </source>
</evidence>
<reference evidence="3" key="1">
    <citation type="journal article" date="2019" name="Int. J. Syst. Evol. Microbiol.">
        <title>The Global Catalogue of Microorganisms (GCM) 10K type strain sequencing project: providing services to taxonomists for standard genome sequencing and annotation.</title>
        <authorList>
            <consortium name="The Broad Institute Genomics Platform"/>
            <consortium name="The Broad Institute Genome Sequencing Center for Infectious Disease"/>
            <person name="Wu L."/>
            <person name="Ma J."/>
        </authorList>
    </citation>
    <scope>NUCLEOTIDE SEQUENCE [LARGE SCALE GENOMIC DNA]</scope>
    <source>
        <strain evidence="3">KCTC 42953</strain>
    </source>
</reference>
<gene>
    <name evidence="2" type="ORF">ACFODZ_15955</name>
</gene>
<dbReference type="InterPro" id="IPR029058">
    <property type="entry name" value="AB_hydrolase_fold"/>
</dbReference>
<organism evidence="2 3">
    <name type="scientific">Marinicella sediminis</name>
    <dbReference type="NCBI Taxonomy" id="1792834"/>
    <lineage>
        <taxon>Bacteria</taxon>
        <taxon>Pseudomonadati</taxon>
        <taxon>Pseudomonadota</taxon>
        <taxon>Gammaproteobacteria</taxon>
        <taxon>Lysobacterales</taxon>
        <taxon>Marinicellaceae</taxon>
        <taxon>Marinicella</taxon>
    </lineage>
</organism>
<keyword evidence="3" id="KW-1185">Reference proteome</keyword>
<dbReference type="Gene3D" id="3.40.50.1820">
    <property type="entry name" value="alpha/beta hydrolase"/>
    <property type="match status" value="1"/>
</dbReference>
<dbReference type="SUPFAM" id="SSF53474">
    <property type="entry name" value="alpha/beta-Hydrolases"/>
    <property type="match status" value="1"/>
</dbReference>
<evidence type="ECO:0000313" key="3">
    <source>
        <dbReference type="Proteomes" id="UP001595533"/>
    </source>
</evidence>
<evidence type="ECO:0000259" key="1">
    <source>
        <dbReference type="Pfam" id="PF24096"/>
    </source>
</evidence>